<name>A0A1L9R7C0_ASPWE</name>
<dbReference type="EMBL" id="KV878216">
    <property type="protein sequence ID" value="OJJ30810.1"/>
    <property type="molecule type" value="Genomic_DNA"/>
</dbReference>
<keyword evidence="2" id="KW-1185">Reference proteome</keyword>
<evidence type="ECO:0000313" key="2">
    <source>
        <dbReference type="Proteomes" id="UP000184383"/>
    </source>
</evidence>
<dbReference type="OrthoDB" id="4403049at2759"/>
<sequence>MSINGETHSVGPAIQAFREKITTANRAFLNDRIDEIQKFDLPEPKKLQIAAHFWSKSVVWPFKKRDYDYQTGYILDGKALEEQRERENKVTSVEEVRTLWHPYFDGVKEPTLTDEKWRRVFIEELENVSNEKFDLFKEDGHVIKASPELDEFLQHADGIVDMDFRYWGICGFELVPQRILTPPDEDEIDDALIHKWIRKNLEWKQFNEGEMDNLQLYDWDCKGGFETGRSKQENNWMWFSAYTYCRKTIEEGDDEKSPEHQWAWRVLFWNDAQIVGIDEQVHAFEHFDEFLEWYSSWPGMVDLDGVRENMYGDEKYPSLFGDYTWESDEEKE</sequence>
<protein>
    <submittedName>
        <fullName evidence="1">Uncharacterized protein</fullName>
    </submittedName>
</protein>
<gene>
    <name evidence="1" type="ORF">ASPWEDRAFT_44795</name>
</gene>
<accession>A0A1L9R7C0</accession>
<dbReference type="AlphaFoldDB" id="A0A1L9R7C0"/>
<dbReference type="Proteomes" id="UP000184383">
    <property type="component" value="Unassembled WGS sequence"/>
</dbReference>
<reference evidence="2" key="1">
    <citation type="journal article" date="2017" name="Genome Biol.">
        <title>Comparative genomics reveals high biological diversity and specific adaptations in the industrially and medically important fungal genus Aspergillus.</title>
        <authorList>
            <person name="de Vries R.P."/>
            <person name="Riley R."/>
            <person name="Wiebenga A."/>
            <person name="Aguilar-Osorio G."/>
            <person name="Amillis S."/>
            <person name="Uchima C.A."/>
            <person name="Anderluh G."/>
            <person name="Asadollahi M."/>
            <person name="Askin M."/>
            <person name="Barry K."/>
            <person name="Battaglia E."/>
            <person name="Bayram O."/>
            <person name="Benocci T."/>
            <person name="Braus-Stromeyer S.A."/>
            <person name="Caldana C."/>
            <person name="Canovas D."/>
            <person name="Cerqueira G.C."/>
            <person name="Chen F."/>
            <person name="Chen W."/>
            <person name="Choi C."/>
            <person name="Clum A."/>
            <person name="Dos Santos R.A."/>
            <person name="Damasio A.R."/>
            <person name="Diallinas G."/>
            <person name="Emri T."/>
            <person name="Fekete E."/>
            <person name="Flipphi M."/>
            <person name="Freyberg S."/>
            <person name="Gallo A."/>
            <person name="Gournas C."/>
            <person name="Habgood R."/>
            <person name="Hainaut M."/>
            <person name="Harispe M.L."/>
            <person name="Henrissat B."/>
            <person name="Hilden K.S."/>
            <person name="Hope R."/>
            <person name="Hossain A."/>
            <person name="Karabika E."/>
            <person name="Karaffa L."/>
            <person name="Karanyi Z."/>
            <person name="Krasevec N."/>
            <person name="Kuo A."/>
            <person name="Kusch H."/>
            <person name="LaButti K."/>
            <person name="Lagendijk E.L."/>
            <person name="Lapidus A."/>
            <person name="Levasseur A."/>
            <person name="Lindquist E."/>
            <person name="Lipzen A."/>
            <person name="Logrieco A.F."/>
            <person name="MacCabe A."/>
            <person name="Maekelae M.R."/>
            <person name="Malavazi I."/>
            <person name="Melin P."/>
            <person name="Meyer V."/>
            <person name="Mielnichuk N."/>
            <person name="Miskei M."/>
            <person name="Molnar A.P."/>
            <person name="Mule G."/>
            <person name="Ngan C.Y."/>
            <person name="Orejas M."/>
            <person name="Orosz E."/>
            <person name="Ouedraogo J.P."/>
            <person name="Overkamp K.M."/>
            <person name="Park H.-S."/>
            <person name="Perrone G."/>
            <person name="Piumi F."/>
            <person name="Punt P.J."/>
            <person name="Ram A.F."/>
            <person name="Ramon A."/>
            <person name="Rauscher S."/>
            <person name="Record E."/>
            <person name="Riano-Pachon D.M."/>
            <person name="Robert V."/>
            <person name="Roehrig J."/>
            <person name="Ruller R."/>
            <person name="Salamov A."/>
            <person name="Salih N.S."/>
            <person name="Samson R.A."/>
            <person name="Sandor E."/>
            <person name="Sanguinetti M."/>
            <person name="Schuetze T."/>
            <person name="Sepcic K."/>
            <person name="Shelest E."/>
            <person name="Sherlock G."/>
            <person name="Sophianopoulou V."/>
            <person name="Squina F.M."/>
            <person name="Sun H."/>
            <person name="Susca A."/>
            <person name="Todd R.B."/>
            <person name="Tsang A."/>
            <person name="Unkles S.E."/>
            <person name="van de Wiele N."/>
            <person name="van Rossen-Uffink D."/>
            <person name="Oliveira J.V."/>
            <person name="Vesth T.C."/>
            <person name="Visser J."/>
            <person name="Yu J.-H."/>
            <person name="Zhou M."/>
            <person name="Andersen M.R."/>
            <person name="Archer D.B."/>
            <person name="Baker S.E."/>
            <person name="Benoit I."/>
            <person name="Brakhage A.A."/>
            <person name="Braus G.H."/>
            <person name="Fischer R."/>
            <person name="Frisvad J.C."/>
            <person name="Goldman G.H."/>
            <person name="Houbraken J."/>
            <person name="Oakley B."/>
            <person name="Pocsi I."/>
            <person name="Scazzocchio C."/>
            <person name="Seiboth B."/>
            <person name="vanKuyk P.A."/>
            <person name="Wortman J."/>
            <person name="Dyer P.S."/>
            <person name="Grigoriev I.V."/>
        </authorList>
    </citation>
    <scope>NUCLEOTIDE SEQUENCE [LARGE SCALE GENOMIC DNA]</scope>
    <source>
        <strain evidence="2">DTO 134E9</strain>
    </source>
</reference>
<dbReference type="VEuPathDB" id="FungiDB:ASPWEDRAFT_44795"/>
<evidence type="ECO:0000313" key="1">
    <source>
        <dbReference type="EMBL" id="OJJ30810.1"/>
    </source>
</evidence>
<organism evidence="1 2">
    <name type="scientific">Aspergillus wentii DTO 134E9</name>
    <dbReference type="NCBI Taxonomy" id="1073089"/>
    <lineage>
        <taxon>Eukaryota</taxon>
        <taxon>Fungi</taxon>
        <taxon>Dikarya</taxon>
        <taxon>Ascomycota</taxon>
        <taxon>Pezizomycotina</taxon>
        <taxon>Eurotiomycetes</taxon>
        <taxon>Eurotiomycetidae</taxon>
        <taxon>Eurotiales</taxon>
        <taxon>Aspergillaceae</taxon>
        <taxon>Aspergillus</taxon>
        <taxon>Aspergillus subgen. Cremei</taxon>
    </lineage>
</organism>
<dbReference type="GeneID" id="63752197"/>
<proteinExistence type="predicted"/>
<dbReference type="RefSeq" id="XP_040684487.1">
    <property type="nucleotide sequence ID" value="XM_040836349.1"/>
</dbReference>